<feature type="transmembrane region" description="Helical" evidence="6">
    <location>
        <begin position="260"/>
        <end position="281"/>
    </location>
</feature>
<sequence>MFFCPSFILLPVEEAHIAIGGIEIVKIIFLFLVSFVLFVVLAWILVKLLTFLSPFAPKEEGTTPDDPIADAIADEQTSQSIELSPLPASAWTSDSPSAWSSREESGAPTPTPGASGANPLPRPQAAAIRQHHGVPAGSVYSVPPPDLGVDEAALEPLGWSASPVGEVGGLSRSGSGWDLQRLREGRSGSGSGFDLREGMPSTVDLQRERERESRPQTPGFSMTGSQATLVPAAAGGNGAPKPSVREYAPPSPEQLLADRLLPLLPTLLYTLLFLISLPIFYTTSQTLPLFLALNILAFLFSVLLVPPKVRRFLHPIITCSVLTVLGIWGLGASKGWSIQRSLGQYSTGSRYLVLFDPSRRGKVAPPGAGDVLYSVLDASIVSLAVPMYRYRGELKRHAFEMFSTTIPLAVLSMFIYPLVGRAIQLAPSRGLAFAARSVTTPMAIPMEATLQGDPGLTVILCILTGVLGAMAGPTLLRWLRVKEDDFLTIGIVLGCTASAISTAALLGSNPRAAAISSLAFVIYGVACIVLSAIPPVVRERLTARERD</sequence>
<feature type="compositionally biased region" description="Polar residues" evidence="5">
    <location>
        <begin position="90"/>
        <end position="100"/>
    </location>
</feature>
<reference evidence="7 8" key="1">
    <citation type="journal article" date="2016" name="Mol. Biol. Evol.">
        <title>Comparative Genomics of Early-Diverging Mushroom-Forming Fungi Provides Insights into the Origins of Lignocellulose Decay Capabilities.</title>
        <authorList>
            <person name="Nagy L.G."/>
            <person name="Riley R."/>
            <person name="Tritt A."/>
            <person name="Adam C."/>
            <person name="Daum C."/>
            <person name="Floudas D."/>
            <person name="Sun H."/>
            <person name="Yadav J.S."/>
            <person name="Pangilinan J."/>
            <person name="Larsson K.H."/>
            <person name="Matsuura K."/>
            <person name="Barry K."/>
            <person name="Labutti K."/>
            <person name="Kuo R."/>
            <person name="Ohm R.A."/>
            <person name="Bhattacharya S.S."/>
            <person name="Shirouzu T."/>
            <person name="Yoshinaga Y."/>
            <person name="Martin F.M."/>
            <person name="Grigoriev I.V."/>
            <person name="Hibbett D.S."/>
        </authorList>
    </citation>
    <scope>NUCLEOTIDE SEQUENCE [LARGE SCALE GENOMIC DNA]</scope>
    <source>
        <strain evidence="7 8">TUFC12733</strain>
    </source>
</reference>
<evidence type="ECO:0000256" key="2">
    <source>
        <dbReference type="ARBA" id="ARBA00022692"/>
    </source>
</evidence>
<feature type="transmembrane region" description="Helical" evidence="6">
    <location>
        <begin position="25"/>
        <end position="46"/>
    </location>
</feature>
<feature type="transmembrane region" description="Helical" evidence="6">
    <location>
        <begin position="456"/>
        <end position="479"/>
    </location>
</feature>
<evidence type="ECO:0000313" key="8">
    <source>
        <dbReference type="Proteomes" id="UP000076738"/>
    </source>
</evidence>
<proteinExistence type="predicted"/>
<organism evidence="7 8">
    <name type="scientific">Calocera viscosa (strain TUFC12733)</name>
    <dbReference type="NCBI Taxonomy" id="1330018"/>
    <lineage>
        <taxon>Eukaryota</taxon>
        <taxon>Fungi</taxon>
        <taxon>Dikarya</taxon>
        <taxon>Basidiomycota</taxon>
        <taxon>Agaricomycotina</taxon>
        <taxon>Dacrymycetes</taxon>
        <taxon>Dacrymycetales</taxon>
        <taxon>Dacrymycetaceae</taxon>
        <taxon>Calocera</taxon>
    </lineage>
</organism>
<feature type="transmembrane region" description="Helical" evidence="6">
    <location>
        <begin position="371"/>
        <end position="390"/>
    </location>
</feature>
<dbReference type="PANTHER" id="PTHR30249">
    <property type="entry name" value="PUTATIVE SEROTONIN TRANSPORTER"/>
    <property type="match status" value="1"/>
</dbReference>
<feature type="compositionally biased region" description="Basic and acidic residues" evidence="5">
    <location>
        <begin position="205"/>
        <end position="214"/>
    </location>
</feature>
<protein>
    <submittedName>
        <fullName evidence="7">LrgB-domain-containing protein</fullName>
    </submittedName>
</protein>
<accession>A0A167JW68</accession>
<dbReference type="PANTHER" id="PTHR30249:SF0">
    <property type="entry name" value="PLASTIDAL GLYCOLATE_GLYCERATE TRANSLOCATOR 1, CHLOROPLASTIC"/>
    <property type="match status" value="1"/>
</dbReference>
<feature type="region of interest" description="Disordered" evidence="5">
    <location>
        <begin position="161"/>
        <end position="224"/>
    </location>
</feature>
<keyword evidence="2 6" id="KW-0812">Transmembrane</keyword>
<feature type="transmembrane region" description="Helical" evidence="6">
    <location>
        <begin position="312"/>
        <end position="331"/>
    </location>
</feature>
<evidence type="ECO:0000256" key="3">
    <source>
        <dbReference type="ARBA" id="ARBA00022989"/>
    </source>
</evidence>
<feature type="transmembrane region" description="Helical" evidence="6">
    <location>
        <begin position="512"/>
        <end position="537"/>
    </location>
</feature>
<evidence type="ECO:0000256" key="4">
    <source>
        <dbReference type="ARBA" id="ARBA00023136"/>
    </source>
</evidence>
<dbReference type="Proteomes" id="UP000076738">
    <property type="component" value="Unassembled WGS sequence"/>
</dbReference>
<feature type="region of interest" description="Disordered" evidence="5">
    <location>
        <begin position="83"/>
        <end position="122"/>
    </location>
</feature>
<evidence type="ECO:0000256" key="6">
    <source>
        <dbReference type="SAM" id="Phobius"/>
    </source>
</evidence>
<dbReference type="InterPro" id="IPR007300">
    <property type="entry name" value="CidB/LrgB"/>
</dbReference>
<feature type="compositionally biased region" description="Polar residues" evidence="5">
    <location>
        <begin position="215"/>
        <end position="224"/>
    </location>
</feature>
<dbReference type="GO" id="GO:0016020">
    <property type="term" value="C:membrane"/>
    <property type="evidence" value="ECO:0007669"/>
    <property type="project" value="UniProtKB-SubCell"/>
</dbReference>
<keyword evidence="3 6" id="KW-1133">Transmembrane helix</keyword>
<feature type="transmembrane region" description="Helical" evidence="6">
    <location>
        <begin position="402"/>
        <end position="419"/>
    </location>
</feature>
<dbReference type="STRING" id="1330018.A0A167JW68"/>
<feature type="non-terminal residue" evidence="7">
    <location>
        <position position="1"/>
    </location>
</feature>
<dbReference type="EMBL" id="KV417297">
    <property type="protein sequence ID" value="KZO93985.1"/>
    <property type="molecule type" value="Genomic_DNA"/>
</dbReference>
<keyword evidence="4 6" id="KW-0472">Membrane</keyword>
<dbReference type="AlphaFoldDB" id="A0A167JW68"/>
<feature type="transmembrane region" description="Helical" evidence="6">
    <location>
        <begin position="486"/>
        <end position="506"/>
    </location>
</feature>
<name>A0A167JW68_CALVF</name>
<comment type="subcellular location">
    <subcellularLocation>
        <location evidence="1">Membrane</location>
        <topology evidence="1">Multi-pass membrane protein</topology>
    </subcellularLocation>
</comment>
<feature type="transmembrane region" description="Helical" evidence="6">
    <location>
        <begin position="287"/>
        <end position="305"/>
    </location>
</feature>
<evidence type="ECO:0000256" key="5">
    <source>
        <dbReference type="SAM" id="MobiDB-lite"/>
    </source>
</evidence>
<evidence type="ECO:0000256" key="1">
    <source>
        <dbReference type="ARBA" id="ARBA00004141"/>
    </source>
</evidence>
<evidence type="ECO:0000313" key="7">
    <source>
        <dbReference type="EMBL" id="KZO93985.1"/>
    </source>
</evidence>
<dbReference type="Pfam" id="PF04172">
    <property type="entry name" value="LrgB"/>
    <property type="match status" value="1"/>
</dbReference>
<gene>
    <name evidence="7" type="ORF">CALVIDRAFT_539357</name>
</gene>
<dbReference type="OrthoDB" id="2502820at2759"/>
<keyword evidence="8" id="KW-1185">Reference proteome</keyword>